<sequence length="789" mass="87631">MPLASCVVSCSLAPEERPAAQPRESPGPNQEMAVSKLLAQQLAKLALDEEQSVESKNPEEDFKDFSNTSKSIGDFKSLLSNSADLQSPKEDSGGNKRAEEEPMDNENSMDEASKTPKSGTPAELVSLAVLKRLKGTFTGATLDCQLPCTAAEDKLCQIFNHLSAWNEFLWLASLQLQETTGTSGNLALVCQAGPDLAARPSEKQWHQIYTLVYWLLKIHHCIVRVQIDVPHFKRIAHLLCDALQENPNVRSLRLWFGGYGTREDQVPDILSMTNLRELRCAGYLEGTETLLCQLSSLLRTSRSLTTLRISDMTLQGPSVKDFFTALGENRLLEELALPESIIGEATPAAQALFARFLKNSTSLKTLSFVAAFEKYFCLQWILEGLVGNKSVVSVSFKGLLVDRAAIQVMAEVFAKNEVLRSFTVSYGSDGETLGLDSSVRGQPTESDFDRLHKSLVRNDTLEQVSLPIEFWDSKQWKALFEALTMKDSPNMLTIEVPKRLTFIKRDGSCHLLDVSAALEGAGAEDKVSLKVSLFHIWTDSFSSRASSEAFVYASDHNTPTACEFLECLPSLGHIKSLELELGYVDGNDEFSATFTTFLRETRTLKTLRIGINEDLWRLEEAIVKGVAINTSLREVCIRVDRVLSDLSEFSKPLTEAINSSKTISRVKINVAENQDAVHSFVQNLSLGITNNYTLLSVSVIMFEPLGKEAEVYWFQVDDVLRRNRGLVTAAADFARGVRRDRHCALALEQVYHHPELVEEVARLESVDEARAASMVQEGFQTMANMADFV</sequence>
<keyword evidence="1" id="KW-0677">Repeat</keyword>
<protein>
    <submittedName>
        <fullName evidence="3">Uncharacterized protein</fullName>
    </submittedName>
</protein>
<dbReference type="SUPFAM" id="SSF52047">
    <property type="entry name" value="RNI-like"/>
    <property type="match status" value="1"/>
</dbReference>
<feature type="region of interest" description="Disordered" evidence="2">
    <location>
        <begin position="45"/>
        <end position="119"/>
    </location>
</feature>
<dbReference type="Gene3D" id="3.80.10.10">
    <property type="entry name" value="Ribonuclease Inhibitor"/>
    <property type="match status" value="1"/>
</dbReference>
<keyword evidence="4" id="KW-1185">Reference proteome</keyword>
<feature type="region of interest" description="Disordered" evidence="2">
    <location>
        <begin position="1"/>
        <end position="33"/>
    </location>
</feature>
<gene>
    <name evidence="3" type="ORF">HPB48_019623</name>
</gene>
<comment type="caution">
    <text evidence="3">The sequence shown here is derived from an EMBL/GenBank/DDBJ whole genome shotgun (WGS) entry which is preliminary data.</text>
</comment>
<dbReference type="EMBL" id="JABSTR010000003">
    <property type="protein sequence ID" value="KAH9365580.1"/>
    <property type="molecule type" value="Genomic_DNA"/>
</dbReference>
<accession>A0A9J6FTZ3</accession>
<dbReference type="OrthoDB" id="6491790at2759"/>
<dbReference type="InterPro" id="IPR052201">
    <property type="entry name" value="LRR-containing_regulator"/>
</dbReference>
<dbReference type="Proteomes" id="UP000821853">
    <property type="component" value="Unassembled WGS sequence"/>
</dbReference>
<dbReference type="AlphaFoldDB" id="A0A9J6FTZ3"/>
<evidence type="ECO:0000256" key="2">
    <source>
        <dbReference type="SAM" id="MobiDB-lite"/>
    </source>
</evidence>
<organism evidence="3 4">
    <name type="scientific">Haemaphysalis longicornis</name>
    <name type="common">Bush tick</name>
    <dbReference type="NCBI Taxonomy" id="44386"/>
    <lineage>
        <taxon>Eukaryota</taxon>
        <taxon>Metazoa</taxon>
        <taxon>Ecdysozoa</taxon>
        <taxon>Arthropoda</taxon>
        <taxon>Chelicerata</taxon>
        <taxon>Arachnida</taxon>
        <taxon>Acari</taxon>
        <taxon>Parasitiformes</taxon>
        <taxon>Ixodida</taxon>
        <taxon>Ixodoidea</taxon>
        <taxon>Ixodidae</taxon>
        <taxon>Haemaphysalinae</taxon>
        <taxon>Haemaphysalis</taxon>
    </lineage>
</organism>
<dbReference type="PANTHER" id="PTHR24111">
    <property type="entry name" value="LEUCINE-RICH REPEAT-CONTAINING PROTEIN 34"/>
    <property type="match status" value="1"/>
</dbReference>
<evidence type="ECO:0000256" key="1">
    <source>
        <dbReference type="ARBA" id="ARBA00022737"/>
    </source>
</evidence>
<dbReference type="PANTHER" id="PTHR24111:SF0">
    <property type="entry name" value="LEUCINE-RICH REPEAT-CONTAINING PROTEIN"/>
    <property type="match status" value="1"/>
</dbReference>
<name>A0A9J6FTZ3_HAELO</name>
<dbReference type="InterPro" id="IPR032675">
    <property type="entry name" value="LRR_dom_sf"/>
</dbReference>
<feature type="compositionally biased region" description="Basic and acidic residues" evidence="2">
    <location>
        <begin position="87"/>
        <end position="100"/>
    </location>
</feature>
<dbReference type="VEuPathDB" id="VectorBase:HLOH_051088"/>
<evidence type="ECO:0000313" key="3">
    <source>
        <dbReference type="EMBL" id="KAH9365580.1"/>
    </source>
</evidence>
<dbReference type="OMA" id="ANEHEQQ"/>
<proteinExistence type="predicted"/>
<evidence type="ECO:0000313" key="4">
    <source>
        <dbReference type="Proteomes" id="UP000821853"/>
    </source>
</evidence>
<reference evidence="3 4" key="1">
    <citation type="journal article" date="2020" name="Cell">
        <title>Large-Scale Comparative Analyses of Tick Genomes Elucidate Their Genetic Diversity and Vector Capacities.</title>
        <authorList>
            <consortium name="Tick Genome and Microbiome Consortium (TIGMIC)"/>
            <person name="Jia N."/>
            <person name="Wang J."/>
            <person name="Shi W."/>
            <person name="Du L."/>
            <person name="Sun Y."/>
            <person name="Zhan W."/>
            <person name="Jiang J.F."/>
            <person name="Wang Q."/>
            <person name="Zhang B."/>
            <person name="Ji P."/>
            <person name="Bell-Sakyi L."/>
            <person name="Cui X.M."/>
            <person name="Yuan T.T."/>
            <person name="Jiang B.G."/>
            <person name="Yang W.F."/>
            <person name="Lam T.T."/>
            <person name="Chang Q.C."/>
            <person name="Ding S.J."/>
            <person name="Wang X.J."/>
            <person name="Zhu J.G."/>
            <person name="Ruan X.D."/>
            <person name="Zhao L."/>
            <person name="Wei J.T."/>
            <person name="Ye R.Z."/>
            <person name="Que T.C."/>
            <person name="Du C.H."/>
            <person name="Zhou Y.H."/>
            <person name="Cheng J.X."/>
            <person name="Dai P.F."/>
            <person name="Guo W.B."/>
            <person name="Han X.H."/>
            <person name="Huang E.J."/>
            <person name="Li L.F."/>
            <person name="Wei W."/>
            <person name="Gao Y.C."/>
            <person name="Liu J.Z."/>
            <person name="Shao H.Z."/>
            <person name="Wang X."/>
            <person name="Wang C.C."/>
            <person name="Yang T.C."/>
            <person name="Huo Q.B."/>
            <person name="Li W."/>
            <person name="Chen H.Y."/>
            <person name="Chen S.E."/>
            <person name="Zhou L.G."/>
            <person name="Ni X.B."/>
            <person name="Tian J.H."/>
            <person name="Sheng Y."/>
            <person name="Liu T."/>
            <person name="Pan Y.S."/>
            <person name="Xia L.Y."/>
            <person name="Li J."/>
            <person name="Zhao F."/>
            <person name="Cao W.C."/>
        </authorList>
    </citation>
    <scope>NUCLEOTIDE SEQUENCE [LARGE SCALE GENOMIC DNA]</scope>
    <source>
        <strain evidence="3">HaeL-2018</strain>
    </source>
</reference>